<name>A0A150PHX6_SORCE</name>
<comment type="caution">
    <text evidence="1">The sequence shown here is derived from an EMBL/GenBank/DDBJ whole genome shotgun (WGS) entry which is preliminary data.</text>
</comment>
<organism evidence="1 2">
    <name type="scientific">Sorangium cellulosum</name>
    <name type="common">Polyangium cellulosum</name>
    <dbReference type="NCBI Taxonomy" id="56"/>
    <lineage>
        <taxon>Bacteria</taxon>
        <taxon>Pseudomonadati</taxon>
        <taxon>Myxococcota</taxon>
        <taxon>Polyangia</taxon>
        <taxon>Polyangiales</taxon>
        <taxon>Polyangiaceae</taxon>
        <taxon>Sorangium</taxon>
    </lineage>
</organism>
<gene>
    <name evidence="1" type="ORF">BE08_09320</name>
</gene>
<protein>
    <submittedName>
        <fullName evidence="1">Molybdopterin oxidoreductase</fullName>
    </submittedName>
</protein>
<dbReference type="Proteomes" id="UP000075420">
    <property type="component" value="Unassembled WGS sequence"/>
</dbReference>
<dbReference type="EMBL" id="JELY01001587">
    <property type="protein sequence ID" value="KYF55262.1"/>
    <property type="molecule type" value="Genomic_DNA"/>
</dbReference>
<evidence type="ECO:0000313" key="2">
    <source>
        <dbReference type="Proteomes" id="UP000075420"/>
    </source>
</evidence>
<accession>A0A150PHX6</accession>
<sequence>METPRFIQGVYAFEGQGLDEPVPLRPAIGYTVPRDKRAQLVYLRAGNSTDELIYLLLRRDGQPMRYFPIGARAAIHVPLVIVEDIPPESVLELSVGAPEGVRGLATIDIGLAEI</sequence>
<dbReference type="AlphaFoldDB" id="A0A150PHX6"/>
<reference evidence="1 2" key="1">
    <citation type="submission" date="2014-02" db="EMBL/GenBank/DDBJ databases">
        <title>The small core and large imbalanced accessory genome model reveals a collaborative survival strategy of Sorangium cellulosum strains in nature.</title>
        <authorList>
            <person name="Han K."/>
            <person name="Peng R."/>
            <person name="Blom J."/>
            <person name="Li Y.-Z."/>
        </authorList>
    </citation>
    <scope>NUCLEOTIDE SEQUENCE [LARGE SCALE GENOMIC DNA]</scope>
    <source>
        <strain evidence="1 2">So0157-25</strain>
    </source>
</reference>
<proteinExistence type="predicted"/>
<evidence type="ECO:0000313" key="1">
    <source>
        <dbReference type="EMBL" id="KYF55262.1"/>
    </source>
</evidence>